<feature type="domain" description="Conserved oligomeric complex COG6 N-terminal" evidence="13">
    <location>
        <begin position="65"/>
        <end position="177"/>
    </location>
</feature>
<keyword evidence="16" id="KW-1185">Reference proteome</keyword>
<dbReference type="InterPro" id="IPR048369">
    <property type="entry name" value="COG6_C"/>
</dbReference>
<dbReference type="Pfam" id="PF06419">
    <property type="entry name" value="COG6_N"/>
    <property type="match status" value="1"/>
</dbReference>
<dbReference type="PANTHER" id="PTHR21506">
    <property type="entry name" value="COMPONENT OF OLIGOMERIC GOLGI COMPLEX 6"/>
    <property type="match status" value="1"/>
</dbReference>
<evidence type="ECO:0000256" key="10">
    <source>
        <dbReference type="ARBA" id="ARBA00031348"/>
    </source>
</evidence>
<keyword evidence="8 11" id="KW-0333">Golgi apparatus</keyword>
<dbReference type="InterPro" id="IPR010490">
    <property type="entry name" value="COG6"/>
</dbReference>
<evidence type="ECO:0000256" key="8">
    <source>
        <dbReference type="ARBA" id="ARBA00023034"/>
    </source>
</evidence>
<evidence type="ECO:0000256" key="6">
    <source>
        <dbReference type="ARBA" id="ARBA00022448"/>
    </source>
</evidence>
<dbReference type="PANTHER" id="PTHR21506:SF0">
    <property type="entry name" value="CONSERVED OLIGOMERIC GOLGI COMPLEX SUBUNIT 6"/>
    <property type="match status" value="1"/>
</dbReference>
<name>A0ABQ9ECX9_TEGGR</name>
<evidence type="ECO:0000259" key="14">
    <source>
        <dbReference type="Pfam" id="PF20653"/>
    </source>
</evidence>
<evidence type="ECO:0000256" key="3">
    <source>
        <dbReference type="ARBA" id="ARBA00011023"/>
    </source>
</evidence>
<dbReference type="EMBL" id="JARBDR010000918">
    <property type="protein sequence ID" value="KAJ8301123.1"/>
    <property type="molecule type" value="Genomic_DNA"/>
</dbReference>
<dbReference type="SMART" id="SM01087">
    <property type="entry name" value="COG6"/>
    <property type="match status" value="1"/>
</dbReference>
<dbReference type="Proteomes" id="UP001217089">
    <property type="component" value="Unassembled WGS sequence"/>
</dbReference>
<evidence type="ECO:0000259" key="13">
    <source>
        <dbReference type="Pfam" id="PF06419"/>
    </source>
</evidence>
<comment type="function">
    <text evidence="1 11">Required for normal Golgi function.</text>
</comment>
<evidence type="ECO:0000256" key="11">
    <source>
        <dbReference type="RuleBase" id="RU365075"/>
    </source>
</evidence>
<keyword evidence="9 11" id="KW-0472">Membrane</keyword>
<evidence type="ECO:0000256" key="9">
    <source>
        <dbReference type="ARBA" id="ARBA00023136"/>
    </source>
</evidence>
<dbReference type="Pfam" id="PF20653">
    <property type="entry name" value="COG6_C"/>
    <property type="match status" value="1"/>
</dbReference>
<evidence type="ECO:0000256" key="12">
    <source>
        <dbReference type="SAM" id="Coils"/>
    </source>
</evidence>
<comment type="caution">
    <text evidence="15">The sequence shown here is derived from an EMBL/GenBank/DDBJ whole genome shotgun (WGS) entry which is preliminary data.</text>
</comment>
<evidence type="ECO:0000256" key="5">
    <source>
        <dbReference type="ARBA" id="ARBA00020973"/>
    </source>
</evidence>
<dbReference type="InterPro" id="IPR048368">
    <property type="entry name" value="COG6_N"/>
</dbReference>
<protein>
    <recommendedName>
        <fullName evidence="5 11">Conserved oligomeric Golgi complex subunit 6</fullName>
        <shortName evidence="11">COG complex subunit 6</shortName>
    </recommendedName>
    <alternativeName>
        <fullName evidence="10 11">Component of oligomeric Golgi complex 6</fullName>
    </alternativeName>
</protein>
<sequence>MFVKDGTYAKHLFDTEASIKMVDKEPIDVSSSGSQTTNPLSRKLNKILESRLDNDKDMLEALKALSTFFSENSLRTRRNLRSDIERRSLAINEDFIEAFQSVKEQLDSVYDDVKSMNECCQDMTNRLKVAKEQTHDLINQTTKLQNESQALQMKAQVADVFLEKFQLKPDEVKSLRGTRDGTLHEKFFQSLERVKQIHNDCKVLLRTNQQTAGISIFMQSVVFSLEIMESMALHQESAYERLYRWTQNECRTLTADAPDVSFVLCQAIEALQDRPVLFRYSLDEFGTARRTAVVRGLIDALTRGGPGGTPRPIELHSHDPLRYVGDMLAWLHQATASEKEHLQSLLKRCSANDEQIQDVLGHITEGVCRPFKVRVEQVLVSEQDAVTLYKLHNLLMFYHNTIGQIVCKEAALLATIREIQNLSHRMFFNSLNCNATKLLDKVELPPGDLGPTESLNKTLQLLRDVLACQEASVVAFDDKKQDFKQILSCVVDPLLQMCSVSASRLNSTDMAAYMINCIYLMQTTLSLYEFTDTRLEMLQAQMDAHIDTLVSEQASFVLNRANLAQVYGTIQQHQPKQGALSSIQGMDSQTVKTAMTKFDSYLASPDTLILPQCSLILSGRVRDSVKKNSVELICEAYKHMFEAINKPANEYKDPQSIVPRTPDQVVKLLS</sequence>
<comment type="similarity">
    <text evidence="3 11">Belongs to the COG6 family.</text>
</comment>
<evidence type="ECO:0000256" key="7">
    <source>
        <dbReference type="ARBA" id="ARBA00022927"/>
    </source>
</evidence>
<keyword evidence="6 11" id="KW-0813">Transport</keyword>
<comment type="subunit">
    <text evidence="4">Component of the conserved oligomeric Golgi complex which is composed of eight different subunits and is required for normal Golgi morphology and localization.</text>
</comment>
<evidence type="ECO:0000256" key="1">
    <source>
        <dbReference type="ARBA" id="ARBA00003627"/>
    </source>
</evidence>
<evidence type="ECO:0000256" key="4">
    <source>
        <dbReference type="ARBA" id="ARBA00011166"/>
    </source>
</evidence>
<evidence type="ECO:0000313" key="15">
    <source>
        <dbReference type="EMBL" id="KAJ8301123.1"/>
    </source>
</evidence>
<evidence type="ECO:0000313" key="16">
    <source>
        <dbReference type="Proteomes" id="UP001217089"/>
    </source>
</evidence>
<keyword evidence="7 11" id="KW-0653">Protein transport</keyword>
<gene>
    <name evidence="15" type="ORF">KUTeg_020110</name>
</gene>
<comment type="subcellular location">
    <subcellularLocation>
        <location evidence="2 11">Golgi apparatus membrane</location>
        <topology evidence="2 11">Peripheral membrane protein</topology>
    </subcellularLocation>
</comment>
<feature type="coiled-coil region" evidence="12">
    <location>
        <begin position="120"/>
        <end position="147"/>
    </location>
</feature>
<reference evidence="15 16" key="1">
    <citation type="submission" date="2022-12" db="EMBL/GenBank/DDBJ databases">
        <title>Chromosome-level genome of Tegillarca granosa.</title>
        <authorList>
            <person name="Kim J."/>
        </authorList>
    </citation>
    <scope>NUCLEOTIDE SEQUENCE [LARGE SCALE GENOMIC DNA]</scope>
    <source>
        <strain evidence="15">Teg-2019</strain>
        <tissue evidence="15">Adductor muscle</tissue>
    </source>
</reference>
<accession>A0ABQ9ECX9</accession>
<feature type="domain" description="Conserved Oligomeric Golgi complex subunit 6 C-terminal" evidence="14">
    <location>
        <begin position="225"/>
        <end position="669"/>
    </location>
</feature>
<keyword evidence="12" id="KW-0175">Coiled coil</keyword>
<evidence type="ECO:0000256" key="2">
    <source>
        <dbReference type="ARBA" id="ARBA00004395"/>
    </source>
</evidence>
<organism evidence="15 16">
    <name type="scientific">Tegillarca granosa</name>
    <name type="common">Malaysian cockle</name>
    <name type="synonym">Anadara granosa</name>
    <dbReference type="NCBI Taxonomy" id="220873"/>
    <lineage>
        <taxon>Eukaryota</taxon>
        <taxon>Metazoa</taxon>
        <taxon>Spiralia</taxon>
        <taxon>Lophotrochozoa</taxon>
        <taxon>Mollusca</taxon>
        <taxon>Bivalvia</taxon>
        <taxon>Autobranchia</taxon>
        <taxon>Pteriomorphia</taxon>
        <taxon>Arcoida</taxon>
        <taxon>Arcoidea</taxon>
        <taxon>Arcidae</taxon>
        <taxon>Tegillarca</taxon>
    </lineage>
</organism>
<proteinExistence type="inferred from homology"/>